<dbReference type="Pfam" id="PF14240">
    <property type="entry name" value="YHYH"/>
    <property type="match status" value="1"/>
</dbReference>
<organism evidence="2 4">
    <name type="scientific">Didymodactylos carnosus</name>
    <dbReference type="NCBI Taxonomy" id="1234261"/>
    <lineage>
        <taxon>Eukaryota</taxon>
        <taxon>Metazoa</taxon>
        <taxon>Spiralia</taxon>
        <taxon>Gnathifera</taxon>
        <taxon>Rotifera</taxon>
        <taxon>Eurotatoria</taxon>
        <taxon>Bdelloidea</taxon>
        <taxon>Philodinida</taxon>
        <taxon>Philodinidae</taxon>
        <taxon>Didymodactylos</taxon>
    </lineage>
</organism>
<comment type="caution">
    <text evidence="2">The sequence shown here is derived from an EMBL/GenBank/DDBJ whole genome shotgun (WGS) entry which is preliminary data.</text>
</comment>
<dbReference type="EMBL" id="CAJNOK010010362">
    <property type="protein sequence ID" value="CAF1113736.1"/>
    <property type="molecule type" value="Genomic_DNA"/>
</dbReference>
<evidence type="ECO:0000313" key="4">
    <source>
        <dbReference type="Proteomes" id="UP000677228"/>
    </source>
</evidence>
<evidence type="ECO:0000259" key="1">
    <source>
        <dbReference type="Pfam" id="PF14240"/>
    </source>
</evidence>
<dbReference type="Proteomes" id="UP000677228">
    <property type="component" value="Unassembled WGS sequence"/>
</dbReference>
<feature type="domain" description="YHYH" evidence="1">
    <location>
        <begin position="232"/>
        <end position="342"/>
    </location>
</feature>
<protein>
    <recommendedName>
        <fullName evidence="1">YHYH domain-containing protein</fullName>
    </recommendedName>
</protein>
<reference evidence="2" key="1">
    <citation type="submission" date="2021-02" db="EMBL/GenBank/DDBJ databases">
        <authorList>
            <person name="Nowell W R."/>
        </authorList>
    </citation>
    <scope>NUCLEOTIDE SEQUENCE</scope>
</reference>
<evidence type="ECO:0000313" key="3">
    <source>
        <dbReference type="EMBL" id="CAF3882506.1"/>
    </source>
</evidence>
<dbReference type="Proteomes" id="UP000682733">
    <property type="component" value="Unassembled WGS sequence"/>
</dbReference>
<name>A0A8S2E281_9BILA</name>
<dbReference type="EMBL" id="CAJOBA010014191">
    <property type="protein sequence ID" value="CAF3882506.1"/>
    <property type="molecule type" value="Genomic_DNA"/>
</dbReference>
<proteinExistence type="predicted"/>
<dbReference type="AlphaFoldDB" id="A0A8S2E281"/>
<evidence type="ECO:0000313" key="2">
    <source>
        <dbReference type="EMBL" id="CAF1113736.1"/>
    </source>
</evidence>
<accession>A0A8S2E281</accession>
<sequence>MIQFRCKIWPTSFDGRRYGFRPPFPVPIPVPLIFGAPFAPGIGVPFGGPALSRAPLGGVGAPLGGIGAPLGGVGAPLGGVGAPLGGGVPAVAAPVGGAVGAPVAAATPAVAASVGPVATPAIAGSTGGAVAGSTQGQTVAKDSLCVTCSGSTTVRIRVQSNGLPRFCPNAPALFSEQNIDFAVNFNPDVSVNSPNQNPTTASALSSIVCNINIEGSAPSASNLVSYGTSLLNTVAGVSVDGVAILNVNSANSIDPFYPPVGATAETVDTCLGHPNINNIYHYHIGSGCALNPPSSAISACAMTSCISSIASYAISLYSSYRALTVIGIAKDGHVIYGPYDSTGTQVTSGFDMCNGMFYDSIGNYAYFATQTFPYITGCFGPGNYPSFSQAVMIAK</sequence>
<dbReference type="InterPro" id="IPR025924">
    <property type="entry name" value="YHYH_dom"/>
</dbReference>
<gene>
    <name evidence="2" type="ORF">OVA965_LOCUS19865</name>
    <name evidence="3" type="ORF">TMI583_LOCUS20054</name>
</gene>